<feature type="transmembrane region" description="Helical" evidence="8">
    <location>
        <begin position="102"/>
        <end position="126"/>
    </location>
</feature>
<comment type="similarity">
    <text evidence="2">Belongs to the synaptophysin/synaptobrevin family.</text>
</comment>
<dbReference type="PRINTS" id="PR00220">
    <property type="entry name" value="SYNAPTOPHYSN"/>
</dbReference>
<evidence type="ECO:0000313" key="11">
    <source>
        <dbReference type="Proteomes" id="UP001557470"/>
    </source>
</evidence>
<gene>
    <name evidence="10" type="ORF">UPYG_G00005240</name>
</gene>
<evidence type="ECO:0000313" key="10">
    <source>
        <dbReference type="EMBL" id="KAL1020829.1"/>
    </source>
</evidence>
<dbReference type="InterPro" id="IPR001285">
    <property type="entry name" value="Synaptophysin/porin"/>
</dbReference>
<dbReference type="PANTHER" id="PTHR10306:SF9">
    <property type="entry name" value="SYNAPTOPHYSIN-LIKE PROTEIN 1"/>
    <property type="match status" value="1"/>
</dbReference>
<keyword evidence="11" id="KW-1185">Reference proteome</keyword>
<dbReference type="AlphaFoldDB" id="A0ABD0XHA3"/>
<evidence type="ECO:0000256" key="3">
    <source>
        <dbReference type="ARBA" id="ARBA00022692"/>
    </source>
</evidence>
<feature type="domain" description="MARVEL" evidence="9">
    <location>
        <begin position="19"/>
        <end position="225"/>
    </location>
</feature>
<feature type="transmembrane region" description="Helical" evidence="8">
    <location>
        <begin position="203"/>
        <end position="221"/>
    </location>
</feature>
<evidence type="ECO:0000256" key="7">
    <source>
        <dbReference type="PROSITE-ProRule" id="PRU00581"/>
    </source>
</evidence>
<evidence type="ECO:0000256" key="5">
    <source>
        <dbReference type="ARBA" id="ARBA00023136"/>
    </source>
</evidence>
<dbReference type="Proteomes" id="UP001557470">
    <property type="component" value="Unassembled WGS sequence"/>
</dbReference>
<dbReference type="PANTHER" id="PTHR10306">
    <property type="entry name" value="SYNAPTOPHYSIN"/>
    <property type="match status" value="1"/>
</dbReference>
<dbReference type="EMBL" id="JAGEUA010000001">
    <property type="protein sequence ID" value="KAL1020829.1"/>
    <property type="molecule type" value="Genomic_DNA"/>
</dbReference>
<evidence type="ECO:0000256" key="6">
    <source>
        <dbReference type="ARBA" id="ARBA00023180"/>
    </source>
</evidence>
<evidence type="ECO:0000256" key="8">
    <source>
        <dbReference type="SAM" id="Phobius"/>
    </source>
</evidence>
<feature type="transmembrane region" description="Helical" evidence="8">
    <location>
        <begin position="138"/>
        <end position="158"/>
    </location>
</feature>
<reference evidence="10 11" key="1">
    <citation type="submission" date="2024-06" db="EMBL/GenBank/DDBJ databases">
        <authorList>
            <person name="Pan Q."/>
            <person name="Wen M."/>
            <person name="Jouanno E."/>
            <person name="Zahm M."/>
            <person name="Klopp C."/>
            <person name="Cabau C."/>
            <person name="Louis A."/>
            <person name="Berthelot C."/>
            <person name="Parey E."/>
            <person name="Roest Crollius H."/>
            <person name="Montfort J."/>
            <person name="Robinson-Rechavi M."/>
            <person name="Bouchez O."/>
            <person name="Lampietro C."/>
            <person name="Lopez Roques C."/>
            <person name="Donnadieu C."/>
            <person name="Postlethwait J."/>
            <person name="Bobe J."/>
            <person name="Verreycken H."/>
            <person name="Guiguen Y."/>
        </authorList>
    </citation>
    <scope>NUCLEOTIDE SEQUENCE [LARGE SCALE GENOMIC DNA]</scope>
    <source>
        <strain evidence="10">Up_M1</strain>
        <tissue evidence="10">Testis</tissue>
    </source>
</reference>
<sequence length="247" mass="26924">MNPIAQKVTTSGFKLDLGPLKEPLAFIRVLEWLFSIFAFATTSGYSGSTSVNVQCKGNSSSQEINVNFSYPFSLNARLYTVPSCKDDSRTDQYLTGDLSSSAEFFVCVGVLSFLYSTASLVLYLCYNHIYHQTGRGPTVDLLVTAAFAFLWLVASSAWGRGLTDVKWATSPSTLVGLISICKDTSNKCTPGALPSMGHLNSSVVFGFLNLILWGSNCWFIFKETPFHKEAYPPATTPLEEGSGVRPS</sequence>
<dbReference type="InterPro" id="IPR008253">
    <property type="entry name" value="Marvel"/>
</dbReference>
<comment type="caution">
    <text evidence="10">The sequence shown here is derived from an EMBL/GenBank/DDBJ whole genome shotgun (WGS) entry which is preliminary data.</text>
</comment>
<dbReference type="GO" id="GO:0016020">
    <property type="term" value="C:membrane"/>
    <property type="evidence" value="ECO:0007669"/>
    <property type="project" value="UniProtKB-SubCell"/>
</dbReference>
<evidence type="ECO:0000259" key="9">
    <source>
        <dbReference type="PROSITE" id="PS51225"/>
    </source>
</evidence>
<dbReference type="PROSITE" id="PS51225">
    <property type="entry name" value="MARVEL"/>
    <property type="match status" value="1"/>
</dbReference>
<keyword evidence="5 7" id="KW-0472">Membrane</keyword>
<keyword evidence="3 7" id="KW-0812">Transmembrane</keyword>
<evidence type="ECO:0000256" key="2">
    <source>
        <dbReference type="ARBA" id="ARBA00006476"/>
    </source>
</evidence>
<organism evidence="10 11">
    <name type="scientific">Umbra pygmaea</name>
    <name type="common">Eastern mudminnow</name>
    <dbReference type="NCBI Taxonomy" id="75934"/>
    <lineage>
        <taxon>Eukaryota</taxon>
        <taxon>Metazoa</taxon>
        <taxon>Chordata</taxon>
        <taxon>Craniata</taxon>
        <taxon>Vertebrata</taxon>
        <taxon>Euteleostomi</taxon>
        <taxon>Actinopterygii</taxon>
        <taxon>Neopterygii</taxon>
        <taxon>Teleostei</taxon>
        <taxon>Protacanthopterygii</taxon>
        <taxon>Esociformes</taxon>
        <taxon>Umbridae</taxon>
        <taxon>Umbra</taxon>
    </lineage>
</organism>
<keyword evidence="4 8" id="KW-1133">Transmembrane helix</keyword>
<accession>A0ABD0XHA3</accession>
<dbReference type="Pfam" id="PF01284">
    <property type="entry name" value="MARVEL"/>
    <property type="match status" value="1"/>
</dbReference>
<evidence type="ECO:0000256" key="1">
    <source>
        <dbReference type="ARBA" id="ARBA00004141"/>
    </source>
</evidence>
<proteinExistence type="inferred from homology"/>
<name>A0ABD0XHA3_UMBPY</name>
<comment type="subcellular location">
    <subcellularLocation>
        <location evidence="1">Membrane</location>
        <topology evidence="1">Multi-pass membrane protein</topology>
    </subcellularLocation>
</comment>
<evidence type="ECO:0000256" key="4">
    <source>
        <dbReference type="ARBA" id="ARBA00022989"/>
    </source>
</evidence>
<keyword evidence="6" id="KW-0325">Glycoprotein</keyword>
<protein>
    <recommendedName>
        <fullName evidence="9">MARVEL domain-containing protein</fullName>
    </recommendedName>
</protein>